<dbReference type="Gene3D" id="1.10.472.80">
    <property type="entry name" value="Ypt/Rab-GAP domain of gyp1p, domain 3"/>
    <property type="match status" value="1"/>
</dbReference>
<evidence type="ECO:0000256" key="1">
    <source>
        <dbReference type="SAM" id="Coils"/>
    </source>
</evidence>
<feature type="compositionally biased region" description="Acidic residues" evidence="2">
    <location>
        <begin position="646"/>
        <end position="656"/>
    </location>
</feature>
<feature type="compositionally biased region" description="Low complexity" evidence="2">
    <location>
        <begin position="754"/>
        <end position="798"/>
    </location>
</feature>
<dbReference type="Pfam" id="PF00566">
    <property type="entry name" value="RabGAP-TBC"/>
    <property type="match status" value="1"/>
</dbReference>
<dbReference type="Gene3D" id="1.10.8.270">
    <property type="entry name" value="putative rabgap domain of human tbc1 domain family member 14 like domains"/>
    <property type="match status" value="1"/>
</dbReference>
<feature type="region of interest" description="Disordered" evidence="2">
    <location>
        <begin position="258"/>
        <end position="284"/>
    </location>
</feature>
<feature type="compositionally biased region" description="Basic and acidic residues" evidence="2">
    <location>
        <begin position="84"/>
        <end position="99"/>
    </location>
</feature>
<dbReference type="EMBL" id="JBANRG010000012">
    <property type="protein sequence ID" value="KAK7461673.1"/>
    <property type="molecule type" value="Genomic_DNA"/>
</dbReference>
<reference evidence="4 5" key="1">
    <citation type="submission" date="2024-01" db="EMBL/GenBank/DDBJ databases">
        <title>A draft genome for the cacao thread blight pathogen Marasmiellus scandens.</title>
        <authorList>
            <person name="Baruah I.K."/>
            <person name="Leung J."/>
            <person name="Bukari Y."/>
            <person name="Amoako-Attah I."/>
            <person name="Meinhardt L.W."/>
            <person name="Bailey B.A."/>
            <person name="Cohen S.P."/>
        </authorList>
    </citation>
    <scope>NUCLEOTIDE SEQUENCE [LARGE SCALE GENOMIC DNA]</scope>
    <source>
        <strain evidence="4 5">GH-19</strain>
    </source>
</reference>
<dbReference type="InterPro" id="IPR000195">
    <property type="entry name" value="Rab-GAP-TBC_dom"/>
</dbReference>
<feature type="region of interest" description="Disordered" evidence="2">
    <location>
        <begin position="1179"/>
        <end position="1201"/>
    </location>
</feature>
<feature type="compositionally biased region" description="Low complexity" evidence="2">
    <location>
        <begin position="129"/>
        <end position="138"/>
    </location>
</feature>
<evidence type="ECO:0000313" key="4">
    <source>
        <dbReference type="EMBL" id="KAK7461673.1"/>
    </source>
</evidence>
<feature type="compositionally biased region" description="Low complexity" evidence="2">
    <location>
        <begin position="33"/>
        <end position="45"/>
    </location>
</feature>
<feature type="region of interest" description="Disordered" evidence="2">
    <location>
        <begin position="330"/>
        <end position="815"/>
    </location>
</feature>
<dbReference type="InterPro" id="IPR035969">
    <property type="entry name" value="Rab-GAP_TBC_sf"/>
</dbReference>
<feature type="region of interest" description="Disordered" evidence="2">
    <location>
        <begin position="992"/>
        <end position="1047"/>
    </location>
</feature>
<feature type="compositionally biased region" description="Low complexity" evidence="2">
    <location>
        <begin position="1028"/>
        <end position="1042"/>
    </location>
</feature>
<keyword evidence="1" id="KW-0175">Coiled coil</keyword>
<feature type="compositionally biased region" description="Basic and acidic residues" evidence="2">
    <location>
        <begin position="489"/>
        <end position="498"/>
    </location>
</feature>
<gene>
    <name evidence="4" type="ORF">VKT23_008100</name>
</gene>
<evidence type="ECO:0000259" key="3">
    <source>
        <dbReference type="PROSITE" id="PS50086"/>
    </source>
</evidence>
<dbReference type="PROSITE" id="PS50086">
    <property type="entry name" value="TBC_RABGAP"/>
    <property type="match status" value="1"/>
</dbReference>
<dbReference type="SMART" id="SM00164">
    <property type="entry name" value="TBC"/>
    <property type="match status" value="1"/>
</dbReference>
<feature type="compositionally biased region" description="Acidic residues" evidence="2">
    <location>
        <begin position="258"/>
        <end position="278"/>
    </location>
</feature>
<dbReference type="PANTHER" id="PTHR47219">
    <property type="entry name" value="RAB GTPASE-ACTIVATING PROTEIN 1-LIKE"/>
    <property type="match status" value="1"/>
</dbReference>
<feature type="region of interest" description="Disordered" evidence="2">
    <location>
        <begin position="915"/>
        <end position="934"/>
    </location>
</feature>
<feature type="compositionally biased region" description="Polar residues" evidence="2">
    <location>
        <begin position="513"/>
        <end position="536"/>
    </location>
</feature>
<organism evidence="4 5">
    <name type="scientific">Marasmiellus scandens</name>
    <dbReference type="NCBI Taxonomy" id="2682957"/>
    <lineage>
        <taxon>Eukaryota</taxon>
        <taxon>Fungi</taxon>
        <taxon>Dikarya</taxon>
        <taxon>Basidiomycota</taxon>
        <taxon>Agaricomycotina</taxon>
        <taxon>Agaricomycetes</taxon>
        <taxon>Agaricomycetidae</taxon>
        <taxon>Agaricales</taxon>
        <taxon>Marasmiineae</taxon>
        <taxon>Omphalotaceae</taxon>
        <taxon>Marasmiellus</taxon>
    </lineage>
</organism>
<dbReference type="PANTHER" id="PTHR47219:SF20">
    <property type="entry name" value="TBC1 DOMAIN FAMILY MEMBER 2B"/>
    <property type="match status" value="1"/>
</dbReference>
<protein>
    <recommendedName>
        <fullName evidence="3">Rab-GAP TBC domain-containing protein</fullName>
    </recommendedName>
</protein>
<feature type="compositionally biased region" description="Acidic residues" evidence="2">
    <location>
        <begin position="333"/>
        <end position="355"/>
    </location>
</feature>
<evidence type="ECO:0000256" key="2">
    <source>
        <dbReference type="SAM" id="MobiDB-lite"/>
    </source>
</evidence>
<feature type="compositionally biased region" description="Polar residues" evidence="2">
    <location>
        <begin position="552"/>
        <end position="562"/>
    </location>
</feature>
<evidence type="ECO:0000313" key="5">
    <source>
        <dbReference type="Proteomes" id="UP001498398"/>
    </source>
</evidence>
<feature type="region of interest" description="Disordered" evidence="2">
    <location>
        <begin position="1"/>
        <end position="138"/>
    </location>
</feature>
<feature type="compositionally biased region" description="Acidic residues" evidence="2">
    <location>
        <begin position="1179"/>
        <end position="1195"/>
    </location>
</feature>
<accession>A0ABR1JH92</accession>
<feature type="domain" description="Rab-GAP TBC" evidence="3">
    <location>
        <begin position="1403"/>
        <end position="1599"/>
    </location>
</feature>
<proteinExistence type="predicted"/>
<feature type="region of interest" description="Disordered" evidence="2">
    <location>
        <begin position="1218"/>
        <end position="1304"/>
    </location>
</feature>
<feature type="compositionally biased region" description="Low complexity" evidence="2">
    <location>
        <begin position="1264"/>
        <end position="1287"/>
    </location>
</feature>
<keyword evidence="5" id="KW-1185">Reference proteome</keyword>
<comment type="caution">
    <text evidence="4">The sequence shown here is derived from an EMBL/GenBank/DDBJ whole genome shotgun (WGS) entry which is preliminary data.</text>
</comment>
<feature type="compositionally biased region" description="Low complexity" evidence="2">
    <location>
        <begin position="428"/>
        <end position="485"/>
    </location>
</feature>
<feature type="compositionally biased region" description="Polar residues" evidence="2">
    <location>
        <begin position="1288"/>
        <end position="1298"/>
    </location>
</feature>
<dbReference type="SUPFAM" id="SSF47923">
    <property type="entry name" value="Ypt/Rab-GAP domain of gyp1p"/>
    <property type="match status" value="2"/>
</dbReference>
<feature type="compositionally biased region" description="Low complexity" evidence="2">
    <location>
        <begin position="363"/>
        <end position="415"/>
    </location>
</feature>
<feature type="compositionally biased region" description="Low complexity" evidence="2">
    <location>
        <begin position="572"/>
        <end position="617"/>
    </location>
</feature>
<feature type="compositionally biased region" description="Low complexity" evidence="2">
    <location>
        <begin position="701"/>
        <end position="717"/>
    </location>
</feature>
<dbReference type="Proteomes" id="UP001498398">
    <property type="component" value="Unassembled WGS sequence"/>
</dbReference>
<feature type="compositionally biased region" description="Polar residues" evidence="2">
    <location>
        <begin position="922"/>
        <end position="934"/>
    </location>
</feature>
<dbReference type="InterPro" id="IPR050302">
    <property type="entry name" value="Rab_GAP_TBC_domain"/>
</dbReference>
<sequence length="1676" mass="178421">MSSTTTPVHSHPLAPDTETPHSNRSRRGRPSHDPVSNPSNNNNTNYFTLKAQLERDSAAAGSATWDGSVRRLSRTHGHAGGGNGEKRRSSLDVVFDRTPSKSPSPRQAPLIIVGGPESSDFSIRHDEAATPAKTTTTNTLASSVSQSLNLPQTLTSRVLATKWHEYSDEAIQSAISTLSTSSASPADAPNHPYHEALRVLSSALSSLSKARAEWEVERRALQEKERERKKRVQEVVDELRGKSEQEVVRRVVDRIFGDEDPEDDFKDKEEVDEDDASELEGKHHVRRQKSFMSLADSLSEAIADDSISRSLPRSITTKSDFLGPLKELKEVDPSADNDDTSINDNLNEEYVDDADALSVVSGTSRVSKASKSTSASASRRSTISKDLPPSLSSSSHPKDSSSSSTSTIPGSSGSSFLQSIQFPGLRRTSTSTSSVSVKSTATLTSSMSAPAPAPEPVASSSNSTSSESALPSTDTDTKTDTSTPSPVDPPKDKEKEKPNWMGTLFGRPRPKHSTSSGGARNRLTSASSLSINSVGSAASVPIPGDDRDEVSSLRSPVDTSATKAPASHRRTVSTSSASTSSGLANFFSRPGSSSSTSDSSNNSNSAVRSRAGSGAAGDRLEKRKASSKSMFGIGSLGIGMFKTQEVAEEAEAEDVDAQAATGPDSLPEDDAVEGGVDAPKDKDKDEDDDTSSLHSVRTVNTTHTTHTTQTTHTTGTQRSAGVRSHRSALSTPLSATFPVPAPPQISGVVAGTRSNTESVESSISSLAGPSASAEAKVSSSKESVSVSASTSGSTTATATKEKEEPVSEIPPIPLSSLPQGSSLKAIAHATRILRVTKTTTTSNDEIDLNRANSILSDSGAETGPLIKRLALELVGRAREEGVVYLEGKTRKTPKLKVDPSLGGQKTVIELVNEGDADAESVSEAQSPAQGALSPSTEAARTLSRALGSNPTVPGDKFDKKRKTTFKNIVPLPSPSLFGSFPGLLVGAVAGATGEGGQRRRVSNAVAPGDESGNRKTLFNPSLGPLDPSNNASTSTSSTALSTSGGGTGVPSVPLESIIPAMAKPPTQYLARTYTSLTAKDLHFANYKQIGGGVETYPYSPSSSKRFSFGFNLGQPSSGKEETSISTQVLTDRYGFLYDVSTYDLLLLVRAGECKCSAPACLTGVKIADREEVEGWGDLDVELDLGGDGDGNEGDGEQGSRKVKIEVVKDVCDCDGEGHWPVGSRNAGGGTREEEDTTTMNDAASSKTKKSTKSEDSSKSRNRQSTAGTGAPATTAGTSGSGTSTPASLTSVLRISPSTPRHVCPNTIRKMLGSLTDIHDERQKVQRKEWDAFVKQRTKAKAKSQGQAPKPVSSAAAILGLGAHAYEQGEDELDHSEGLIGFAQLGLSSNKDERREFERLVRKGIPLVYRNKVWLECSGGLEMREPGLFRDLLAEAEKEEKEKGKGAAGVTTEIEKDVGRTMPLNVFFGGDGAGVDKLRRVLTAYSRRNPAVGYCQGMNLVTSTLLLVHADEEEAFWVLAAIIERLLPEDFFSPSLLPSRACPLVLLDYVREYLPKLYTHLNNLGVDLPAICFSWFLSLFTDCLPVETLFRVWDVFLVDGLDVLFRVALSILRSNEQELLRCQSIPAVYVALENLPTRMWEADKLLQLETDLRTSILHNDLVSKREAHVAALNQLLS</sequence>
<feature type="coiled-coil region" evidence="1">
    <location>
        <begin position="204"/>
        <end position="242"/>
    </location>
</feature>
<name>A0ABR1JH92_9AGAR</name>